<evidence type="ECO:0000313" key="3">
    <source>
        <dbReference type="Proteomes" id="UP000255529"/>
    </source>
</evidence>
<feature type="region of interest" description="Disordered" evidence="1">
    <location>
        <begin position="38"/>
        <end position="57"/>
    </location>
</feature>
<sequence>MSTSITMIVPVKNTVPGISNVFSAPGNQGQLLMAKPVNQQPEGGKMKEAREAEGNDQMNVADSSASARIKSLNKQIQGLQQKLADLKDSDADPKEIEKQKQLIQAQIKMLQAEIARIQKEEMEKQQAEQTAKAAASIAPAKGDGINRPTAHNAVDVYI</sequence>
<gene>
    <name evidence="2" type="ORF">NCTC11544_03953</name>
</gene>
<dbReference type="Pfam" id="PF14282">
    <property type="entry name" value="FlxA"/>
    <property type="match status" value="1"/>
</dbReference>
<evidence type="ECO:0008006" key="4">
    <source>
        <dbReference type="Google" id="ProtNLM"/>
    </source>
</evidence>
<dbReference type="Proteomes" id="UP000255529">
    <property type="component" value="Unassembled WGS sequence"/>
</dbReference>
<reference evidence="2 3" key="1">
    <citation type="submission" date="2018-06" db="EMBL/GenBank/DDBJ databases">
        <authorList>
            <consortium name="Pathogen Informatics"/>
            <person name="Doyle S."/>
        </authorList>
    </citation>
    <scope>NUCLEOTIDE SEQUENCE [LARGE SCALE GENOMIC DNA]</scope>
    <source>
        <strain evidence="2 3">NCTC11544</strain>
    </source>
</reference>
<protein>
    <recommendedName>
        <fullName evidence="4">FlxA-like protein</fullName>
    </recommendedName>
</protein>
<accession>A0A2X2H7E7</accession>
<evidence type="ECO:0000256" key="1">
    <source>
        <dbReference type="SAM" id="MobiDB-lite"/>
    </source>
</evidence>
<dbReference type="RefSeq" id="WP_012146151.1">
    <property type="nucleotide sequence ID" value="NZ_CAMIRW010000004.1"/>
</dbReference>
<evidence type="ECO:0000313" key="2">
    <source>
        <dbReference type="EMBL" id="SUI78516.1"/>
    </source>
</evidence>
<feature type="compositionally biased region" description="Basic and acidic residues" evidence="1">
    <location>
        <begin position="44"/>
        <end position="53"/>
    </location>
</feature>
<name>A0A2X2H7E7_9GAMM</name>
<dbReference type="GeneID" id="74951814"/>
<dbReference type="InterPro" id="IPR025577">
    <property type="entry name" value="FlxA"/>
</dbReference>
<dbReference type="EMBL" id="UGYN01000002">
    <property type="protein sequence ID" value="SUI78516.1"/>
    <property type="molecule type" value="Genomic_DNA"/>
</dbReference>
<proteinExistence type="predicted"/>
<organism evidence="2 3">
    <name type="scientific">Serratia quinivorans</name>
    <dbReference type="NCBI Taxonomy" id="137545"/>
    <lineage>
        <taxon>Bacteria</taxon>
        <taxon>Pseudomonadati</taxon>
        <taxon>Pseudomonadota</taxon>
        <taxon>Gammaproteobacteria</taxon>
        <taxon>Enterobacterales</taxon>
        <taxon>Yersiniaceae</taxon>
        <taxon>Serratia</taxon>
    </lineage>
</organism>
<feature type="region of interest" description="Disordered" evidence="1">
    <location>
        <begin position="121"/>
        <end position="146"/>
    </location>
</feature>
<dbReference type="AlphaFoldDB" id="A0A2X2H7E7"/>
<feature type="compositionally biased region" description="Low complexity" evidence="1">
    <location>
        <begin position="127"/>
        <end position="140"/>
    </location>
</feature>